<evidence type="ECO:0000256" key="1">
    <source>
        <dbReference type="SAM" id="MobiDB-lite"/>
    </source>
</evidence>
<dbReference type="OMA" id="MEPDIHA"/>
<sequence length="511" mass="55289">MEIESVAHVAHVAPDAETLLENPKNFIGGNQPAQCSGSEKQVDPSTDTDSPSMEPDIHAAATPTGIHTPRGTSTSIPTMSWAERARSLSDKSLTSVTTPTFSETGIPRVKVPDGVFHRGALAHKEFLVGYFFGKPPPVGLIQSVINHMWRKGKKVEIHVDYLAKSMLIRLPNDFIREKVLEKKYWHIDTCMFVVVPRASPPSSVSSELKSIPLWAHVTGIPFNMRTQEELCFVADALGLPRGTDDYTINLVSVNLSHLQIDADLSKPLPSSLELEREDGEVITCEVAYPWIPPACSLCKKLGHNIRYCPKANLKWVPVEKSKEKNDVIPPQPVTSLDKEKDLTSGTASAGCVTPSKVPVHSNSVSKNKMSEAVLSPIEITPQVPVKNTMSQSLSNSGTSSFSDSPMIIDLPPTILALPAHLHPTKKVLDFIASTQSPQLTTNQKTQAFTPSPSFESVNPFSALATTKKPVGNSSLFSNPPLSASSQTITSNVLTLPAKDAPLTQGVASPKH</sequence>
<reference evidence="4" key="1">
    <citation type="journal article" date="2015" name="Nat. Plants">
        <title>Genome expansion of Arabis alpina linked with retrotransposition and reduced symmetric DNA methylation.</title>
        <authorList>
            <person name="Willing E.M."/>
            <person name="Rawat V."/>
            <person name="Mandakova T."/>
            <person name="Maumus F."/>
            <person name="James G.V."/>
            <person name="Nordstroem K.J."/>
            <person name="Becker C."/>
            <person name="Warthmann N."/>
            <person name="Chica C."/>
            <person name="Szarzynska B."/>
            <person name="Zytnicki M."/>
            <person name="Albani M.C."/>
            <person name="Kiefer C."/>
            <person name="Bergonzi S."/>
            <person name="Castaings L."/>
            <person name="Mateos J.L."/>
            <person name="Berns M.C."/>
            <person name="Bujdoso N."/>
            <person name="Piofczyk T."/>
            <person name="de Lorenzo L."/>
            <person name="Barrero-Sicilia C."/>
            <person name="Mateos I."/>
            <person name="Piednoel M."/>
            <person name="Hagmann J."/>
            <person name="Chen-Min-Tao R."/>
            <person name="Iglesias-Fernandez R."/>
            <person name="Schuster S.C."/>
            <person name="Alonso-Blanco C."/>
            <person name="Roudier F."/>
            <person name="Carbonero P."/>
            <person name="Paz-Ares J."/>
            <person name="Davis S.J."/>
            <person name="Pecinka A."/>
            <person name="Quesneville H."/>
            <person name="Colot V."/>
            <person name="Lysak M.A."/>
            <person name="Weigel D."/>
            <person name="Coupland G."/>
            <person name="Schneeberger K."/>
        </authorList>
    </citation>
    <scope>NUCLEOTIDE SEQUENCE [LARGE SCALE GENOMIC DNA]</scope>
    <source>
        <strain evidence="4">cv. Pajares</strain>
    </source>
</reference>
<proteinExistence type="predicted"/>
<protein>
    <recommendedName>
        <fullName evidence="2">DUF4283 domain-containing protein</fullName>
    </recommendedName>
</protein>
<dbReference type="InterPro" id="IPR040256">
    <property type="entry name" value="At4g02000-like"/>
</dbReference>
<dbReference type="Pfam" id="PF14111">
    <property type="entry name" value="DUF4283"/>
    <property type="match status" value="1"/>
</dbReference>
<evidence type="ECO:0000259" key="2">
    <source>
        <dbReference type="Pfam" id="PF14111"/>
    </source>
</evidence>
<dbReference type="Gramene" id="KFK36627">
    <property type="protein sequence ID" value="KFK36627"/>
    <property type="gene ID" value="AALP_AA4G148600"/>
</dbReference>
<feature type="domain" description="DUF4283" evidence="2">
    <location>
        <begin position="121"/>
        <end position="194"/>
    </location>
</feature>
<dbReference type="PANTHER" id="PTHR31286:SF90">
    <property type="entry name" value="DUF4283 DOMAIN-CONTAINING PROTEIN"/>
    <property type="match status" value="1"/>
</dbReference>
<dbReference type="PANTHER" id="PTHR31286">
    <property type="entry name" value="GLYCINE-RICH CELL WALL STRUCTURAL PROTEIN 1.8-LIKE"/>
    <property type="match status" value="1"/>
</dbReference>
<dbReference type="Proteomes" id="UP000029120">
    <property type="component" value="Chromosome 4"/>
</dbReference>
<evidence type="ECO:0000313" key="3">
    <source>
        <dbReference type="EMBL" id="KFK36627.1"/>
    </source>
</evidence>
<keyword evidence="4" id="KW-1185">Reference proteome</keyword>
<dbReference type="OrthoDB" id="1110902at2759"/>
<organism evidence="3 4">
    <name type="scientific">Arabis alpina</name>
    <name type="common">Alpine rock-cress</name>
    <dbReference type="NCBI Taxonomy" id="50452"/>
    <lineage>
        <taxon>Eukaryota</taxon>
        <taxon>Viridiplantae</taxon>
        <taxon>Streptophyta</taxon>
        <taxon>Embryophyta</taxon>
        <taxon>Tracheophyta</taxon>
        <taxon>Spermatophyta</taxon>
        <taxon>Magnoliopsida</taxon>
        <taxon>eudicotyledons</taxon>
        <taxon>Gunneridae</taxon>
        <taxon>Pentapetalae</taxon>
        <taxon>rosids</taxon>
        <taxon>malvids</taxon>
        <taxon>Brassicales</taxon>
        <taxon>Brassicaceae</taxon>
        <taxon>Arabideae</taxon>
        <taxon>Arabis</taxon>
    </lineage>
</organism>
<accession>A0A087H3C5</accession>
<feature type="compositionally biased region" description="Polar residues" evidence="1">
    <location>
        <begin position="31"/>
        <end position="51"/>
    </location>
</feature>
<dbReference type="EMBL" id="CM002872">
    <property type="protein sequence ID" value="KFK36627.1"/>
    <property type="molecule type" value="Genomic_DNA"/>
</dbReference>
<gene>
    <name evidence="3" type="ordered locus">AALP_Aa4g148600</name>
</gene>
<dbReference type="InterPro" id="IPR025558">
    <property type="entry name" value="DUF4283"/>
</dbReference>
<dbReference type="AlphaFoldDB" id="A0A087H3C5"/>
<name>A0A087H3C5_ARAAL</name>
<feature type="region of interest" description="Disordered" evidence="1">
    <location>
        <begin position="22"/>
        <end position="77"/>
    </location>
</feature>
<dbReference type="eggNOG" id="KOG1075">
    <property type="taxonomic scope" value="Eukaryota"/>
</dbReference>
<evidence type="ECO:0000313" key="4">
    <source>
        <dbReference type="Proteomes" id="UP000029120"/>
    </source>
</evidence>